<protein>
    <submittedName>
        <fullName evidence="2">Uncharacterized protein</fullName>
    </submittedName>
</protein>
<reference evidence="2 3" key="1">
    <citation type="journal article" date="2021" name="BMC Genomics">
        <title>Datura genome reveals duplications of psychoactive alkaloid biosynthetic genes and high mutation rate following tissue culture.</title>
        <authorList>
            <person name="Rajewski A."/>
            <person name="Carter-House D."/>
            <person name="Stajich J."/>
            <person name="Litt A."/>
        </authorList>
    </citation>
    <scope>NUCLEOTIDE SEQUENCE [LARGE SCALE GENOMIC DNA]</scope>
    <source>
        <strain evidence="2">AR-01</strain>
    </source>
</reference>
<dbReference type="Proteomes" id="UP000823775">
    <property type="component" value="Unassembled WGS sequence"/>
</dbReference>
<organism evidence="2 3">
    <name type="scientific">Datura stramonium</name>
    <name type="common">Jimsonweed</name>
    <name type="synonym">Common thornapple</name>
    <dbReference type="NCBI Taxonomy" id="4076"/>
    <lineage>
        <taxon>Eukaryota</taxon>
        <taxon>Viridiplantae</taxon>
        <taxon>Streptophyta</taxon>
        <taxon>Embryophyta</taxon>
        <taxon>Tracheophyta</taxon>
        <taxon>Spermatophyta</taxon>
        <taxon>Magnoliopsida</taxon>
        <taxon>eudicotyledons</taxon>
        <taxon>Gunneridae</taxon>
        <taxon>Pentapetalae</taxon>
        <taxon>asterids</taxon>
        <taxon>lamiids</taxon>
        <taxon>Solanales</taxon>
        <taxon>Solanaceae</taxon>
        <taxon>Solanoideae</taxon>
        <taxon>Datureae</taxon>
        <taxon>Datura</taxon>
    </lineage>
</organism>
<evidence type="ECO:0000313" key="3">
    <source>
        <dbReference type="Proteomes" id="UP000823775"/>
    </source>
</evidence>
<feature type="transmembrane region" description="Helical" evidence="1">
    <location>
        <begin position="75"/>
        <end position="98"/>
    </location>
</feature>
<evidence type="ECO:0000256" key="1">
    <source>
        <dbReference type="SAM" id="Phobius"/>
    </source>
</evidence>
<dbReference type="EMBL" id="JACEIK010005260">
    <property type="protein sequence ID" value="MCE0481101.1"/>
    <property type="molecule type" value="Genomic_DNA"/>
</dbReference>
<sequence length="106" mass="11429">MANSLLLKPFYHLLLHTQQLSAITSPKTRGVTVPMVRIPQFHVPEYPGDKHITYFHQNSEGLGAGGSGSGFGRGLGAYVGLFWWIGAWIGGLSFGGFWRAGARGGL</sequence>
<keyword evidence="1" id="KW-1133">Transmembrane helix</keyword>
<name>A0ABS8VN64_DATST</name>
<comment type="caution">
    <text evidence="2">The sequence shown here is derived from an EMBL/GenBank/DDBJ whole genome shotgun (WGS) entry which is preliminary data.</text>
</comment>
<keyword evidence="3" id="KW-1185">Reference proteome</keyword>
<proteinExistence type="predicted"/>
<keyword evidence="1" id="KW-0472">Membrane</keyword>
<evidence type="ECO:0000313" key="2">
    <source>
        <dbReference type="EMBL" id="MCE0481101.1"/>
    </source>
</evidence>
<keyword evidence="1" id="KW-0812">Transmembrane</keyword>
<gene>
    <name evidence="2" type="ORF">HAX54_038512</name>
</gene>
<accession>A0ABS8VN64</accession>